<dbReference type="AlphaFoldDB" id="A0A9D2WNM7"/>
<evidence type="ECO:0000313" key="2">
    <source>
        <dbReference type="Proteomes" id="UP000798488"/>
    </source>
</evidence>
<dbReference type="EMBL" id="LSRS01000005">
    <property type="protein sequence ID" value="KAF1084609.1"/>
    <property type="molecule type" value="Genomic_DNA"/>
</dbReference>
<comment type="caution">
    <text evidence="1">The sequence shown here is derived from an EMBL/GenBank/DDBJ whole genome shotgun (WGS) entry which is preliminary data.</text>
</comment>
<accession>A0A9D2WNM7</accession>
<dbReference type="Proteomes" id="UP000798488">
    <property type="component" value="Unassembled WGS sequence"/>
</dbReference>
<organism evidence="1 2">
    <name type="scientific">Sporotomaculum syntrophicum</name>
    <dbReference type="NCBI Taxonomy" id="182264"/>
    <lineage>
        <taxon>Bacteria</taxon>
        <taxon>Bacillati</taxon>
        <taxon>Bacillota</taxon>
        <taxon>Clostridia</taxon>
        <taxon>Eubacteriales</taxon>
        <taxon>Desulfallaceae</taxon>
        <taxon>Sporotomaculum</taxon>
    </lineage>
</organism>
<protein>
    <submittedName>
        <fullName evidence="1">Uncharacterized protein</fullName>
    </submittedName>
</protein>
<dbReference type="RefSeq" id="WP_161822672.1">
    <property type="nucleotide sequence ID" value="NZ_LSRS01000005.1"/>
</dbReference>
<keyword evidence="2" id="KW-1185">Reference proteome</keyword>
<reference evidence="1" key="1">
    <citation type="submission" date="2016-02" db="EMBL/GenBank/DDBJ databases">
        <title>Draft Genome Sequence of Sporotomaculum syntrophicum Strain FB, a Syntrophic Benzoate Degrader.</title>
        <authorList>
            <person name="Nobu M.K."/>
            <person name="Narihiro T."/>
            <person name="Qiu Y.-L."/>
            <person name="Ohashi A."/>
            <person name="Liu W.-T."/>
            <person name="Yuji S."/>
        </authorList>
    </citation>
    <scope>NUCLEOTIDE SEQUENCE</scope>
    <source>
        <strain evidence="1">FB</strain>
    </source>
</reference>
<name>A0A9D2WNM7_9FIRM</name>
<gene>
    <name evidence="1" type="ORF">SPSYN_02387</name>
</gene>
<evidence type="ECO:0000313" key="1">
    <source>
        <dbReference type="EMBL" id="KAF1084609.1"/>
    </source>
</evidence>
<proteinExistence type="predicted"/>
<sequence length="172" mass="19862">MRTHVKAGDDVTDCVGLLISILVRYPQVASINFDPWEQILRFNFICSRVLNDLEFEEFKILLLNSIQTYNYLEKKDAVLIEIVHQVYDDLTLIEIKRDVGTLVQEEIALVVAVFNQFLGGNLVSDLNEAIIEEDLIVQEEIIEQMLESVRGSEEDKHLYAFREEGKVLVFNK</sequence>
<dbReference type="OrthoDB" id="2381281at2"/>